<proteinExistence type="predicted"/>
<feature type="region of interest" description="Disordered" evidence="1">
    <location>
        <begin position="95"/>
        <end position="116"/>
    </location>
</feature>
<evidence type="ECO:0000313" key="3">
    <source>
        <dbReference type="Proteomes" id="UP001434883"/>
    </source>
</evidence>
<dbReference type="Proteomes" id="UP001434883">
    <property type="component" value="Unassembled WGS sequence"/>
</dbReference>
<gene>
    <name evidence="2" type="ORF">XENOCAPTIV_020059</name>
</gene>
<comment type="caution">
    <text evidence="2">The sequence shown here is derived from an EMBL/GenBank/DDBJ whole genome shotgun (WGS) entry which is preliminary data.</text>
</comment>
<reference evidence="2 3" key="1">
    <citation type="submission" date="2021-06" db="EMBL/GenBank/DDBJ databases">
        <authorList>
            <person name="Palmer J.M."/>
        </authorList>
    </citation>
    <scope>NUCLEOTIDE SEQUENCE [LARGE SCALE GENOMIC DNA]</scope>
    <source>
        <strain evidence="2 3">XC_2019</strain>
        <tissue evidence="2">Muscle</tissue>
    </source>
</reference>
<accession>A0ABV0RS34</accession>
<evidence type="ECO:0000313" key="2">
    <source>
        <dbReference type="EMBL" id="MEQ2210824.1"/>
    </source>
</evidence>
<dbReference type="EMBL" id="JAHRIN010054711">
    <property type="protein sequence ID" value="MEQ2210824.1"/>
    <property type="molecule type" value="Genomic_DNA"/>
</dbReference>
<sequence length="116" mass="13099">LDLTRRAQTWSDKQEVNTSSQGRLFEKFLNGSAGDPPPPPADTKSNQKLLFWTVPHVFIKPSSHRLHQVSDGGSEHVQTPLPSLLSLRYKKRSNLNVSVGPTNPKRRFTTQQVRNI</sequence>
<name>A0ABV0RS34_9TELE</name>
<organism evidence="2 3">
    <name type="scientific">Xenoophorus captivus</name>
    <dbReference type="NCBI Taxonomy" id="1517983"/>
    <lineage>
        <taxon>Eukaryota</taxon>
        <taxon>Metazoa</taxon>
        <taxon>Chordata</taxon>
        <taxon>Craniata</taxon>
        <taxon>Vertebrata</taxon>
        <taxon>Euteleostomi</taxon>
        <taxon>Actinopterygii</taxon>
        <taxon>Neopterygii</taxon>
        <taxon>Teleostei</taxon>
        <taxon>Neoteleostei</taxon>
        <taxon>Acanthomorphata</taxon>
        <taxon>Ovalentaria</taxon>
        <taxon>Atherinomorphae</taxon>
        <taxon>Cyprinodontiformes</taxon>
        <taxon>Goodeidae</taxon>
        <taxon>Xenoophorus</taxon>
    </lineage>
</organism>
<evidence type="ECO:0000256" key="1">
    <source>
        <dbReference type="SAM" id="MobiDB-lite"/>
    </source>
</evidence>
<feature type="region of interest" description="Disordered" evidence="1">
    <location>
        <begin position="1"/>
        <end position="47"/>
    </location>
</feature>
<protein>
    <submittedName>
        <fullName evidence="2">Uncharacterized protein</fullName>
    </submittedName>
</protein>
<keyword evidence="3" id="KW-1185">Reference proteome</keyword>
<feature type="non-terminal residue" evidence="2">
    <location>
        <position position="1"/>
    </location>
</feature>
<feature type="compositionally biased region" description="Polar residues" evidence="1">
    <location>
        <begin position="1"/>
        <end position="22"/>
    </location>
</feature>